<dbReference type="AlphaFoldDB" id="A0A9D4KGF6"/>
<evidence type="ECO:0000313" key="3">
    <source>
        <dbReference type="Proteomes" id="UP000828390"/>
    </source>
</evidence>
<reference evidence="2" key="1">
    <citation type="journal article" date="2019" name="bioRxiv">
        <title>The Genome of the Zebra Mussel, Dreissena polymorpha: A Resource for Invasive Species Research.</title>
        <authorList>
            <person name="McCartney M.A."/>
            <person name="Auch B."/>
            <person name="Kono T."/>
            <person name="Mallez S."/>
            <person name="Zhang Y."/>
            <person name="Obille A."/>
            <person name="Becker A."/>
            <person name="Abrahante J.E."/>
            <person name="Garbe J."/>
            <person name="Badalamenti J.P."/>
            <person name="Herman A."/>
            <person name="Mangelson H."/>
            <person name="Liachko I."/>
            <person name="Sullivan S."/>
            <person name="Sone E.D."/>
            <person name="Koren S."/>
            <person name="Silverstein K.A.T."/>
            <person name="Beckman K.B."/>
            <person name="Gohl D.M."/>
        </authorList>
    </citation>
    <scope>NUCLEOTIDE SEQUENCE</scope>
    <source>
        <strain evidence="2">Duluth1</strain>
        <tissue evidence="2">Whole animal</tissue>
    </source>
</reference>
<accession>A0A9D4KGF6</accession>
<sequence>MAPLDAPQRPTPNLRHRDIPVGSSEDHNSPINPHRYLRYGPTECPTSVLMEQSGTPCHCGPGESCCQIRKVPHS</sequence>
<dbReference type="EMBL" id="JAIWYP010000004">
    <property type="protein sequence ID" value="KAH3839058.1"/>
    <property type="molecule type" value="Genomic_DNA"/>
</dbReference>
<comment type="caution">
    <text evidence="2">The sequence shown here is derived from an EMBL/GenBank/DDBJ whole genome shotgun (WGS) entry which is preliminary data.</text>
</comment>
<name>A0A9D4KGF6_DREPO</name>
<protein>
    <submittedName>
        <fullName evidence="2">Uncharacterized protein</fullName>
    </submittedName>
</protein>
<proteinExistence type="predicted"/>
<evidence type="ECO:0000313" key="2">
    <source>
        <dbReference type="EMBL" id="KAH3839058.1"/>
    </source>
</evidence>
<feature type="compositionally biased region" description="Basic and acidic residues" evidence="1">
    <location>
        <begin position="15"/>
        <end position="28"/>
    </location>
</feature>
<keyword evidence="3" id="KW-1185">Reference proteome</keyword>
<reference evidence="2" key="2">
    <citation type="submission" date="2020-11" db="EMBL/GenBank/DDBJ databases">
        <authorList>
            <person name="McCartney M.A."/>
            <person name="Auch B."/>
            <person name="Kono T."/>
            <person name="Mallez S."/>
            <person name="Becker A."/>
            <person name="Gohl D.M."/>
            <person name="Silverstein K.A.T."/>
            <person name="Koren S."/>
            <person name="Bechman K.B."/>
            <person name="Herman A."/>
            <person name="Abrahante J.E."/>
            <person name="Garbe J."/>
        </authorList>
    </citation>
    <scope>NUCLEOTIDE SEQUENCE</scope>
    <source>
        <strain evidence="2">Duluth1</strain>
        <tissue evidence="2">Whole animal</tissue>
    </source>
</reference>
<dbReference type="Proteomes" id="UP000828390">
    <property type="component" value="Unassembled WGS sequence"/>
</dbReference>
<feature type="region of interest" description="Disordered" evidence="1">
    <location>
        <begin position="1"/>
        <end position="35"/>
    </location>
</feature>
<evidence type="ECO:0000256" key="1">
    <source>
        <dbReference type="SAM" id="MobiDB-lite"/>
    </source>
</evidence>
<gene>
    <name evidence="2" type="ORF">DPMN_112480</name>
</gene>
<organism evidence="2 3">
    <name type="scientific">Dreissena polymorpha</name>
    <name type="common">Zebra mussel</name>
    <name type="synonym">Mytilus polymorpha</name>
    <dbReference type="NCBI Taxonomy" id="45954"/>
    <lineage>
        <taxon>Eukaryota</taxon>
        <taxon>Metazoa</taxon>
        <taxon>Spiralia</taxon>
        <taxon>Lophotrochozoa</taxon>
        <taxon>Mollusca</taxon>
        <taxon>Bivalvia</taxon>
        <taxon>Autobranchia</taxon>
        <taxon>Heteroconchia</taxon>
        <taxon>Euheterodonta</taxon>
        <taxon>Imparidentia</taxon>
        <taxon>Neoheterodontei</taxon>
        <taxon>Myida</taxon>
        <taxon>Dreissenoidea</taxon>
        <taxon>Dreissenidae</taxon>
        <taxon>Dreissena</taxon>
    </lineage>
</organism>